<organism evidence="2 3">
    <name type="scientific">Petrolisthes manimaculis</name>
    <dbReference type="NCBI Taxonomy" id="1843537"/>
    <lineage>
        <taxon>Eukaryota</taxon>
        <taxon>Metazoa</taxon>
        <taxon>Ecdysozoa</taxon>
        <taxon>Arthropoda</taxon>
        <taxon>Crustacea</taxon>
        <taxon>Multicrustacea</taxon>
        <taxon>Malacostraca</taxon>
        <taxon>Eumalacostraca</taxon>
        <taxon>Eucarida</taxon>
        <taxon>Decapoda</taxon>
        <taxon>Pleocyemata</taxon>
        <taxon>Anomura</taxon>
        <taxon>Galatheoidea</taxon>
        <taxon>Porcellanidae</taxon>
        <taxon>Petrolisthes</taxon>
    </lineage>
</organism>
<evidence type="ECO:0000313" key="3">
    <source>
        <dbReference type="Proteomes" id="UP001292094"/>
    </source>
</evidence>
<name>A0AAE1NVM3_9EUCA</name>
<gene>
    <name evidence="2" type="ORF">Pmani_031299</name>
</gene>
<proteinExistence type="predicted"/>
<feature type="compositionally biased region" description="Basic and acidic residues" evidence="1">
    <location>
        <begin position="10"/>
        <end position="24"/>
    </location>
</feature>
<dbReference type="AlphaFoldDB" id="A0AAE1NVM3"/>
<dbReference type="Proteomes" id="UP001292094">
    <property type="component" value="Unassembled WGS sequence"/>
</dbReference>
<evidence type="ECO:0000313" key="2">
    <source>
        <dbReference type="EMBL" id="KAK4296186.1"/>
    </source>
</evidence>
<evidence type="ECO:0000256" key="1">
    <source>
        <dbReference type="SAM" id="MobiDB-lite"/>
    </source>
</evidence>
<comment type="caution">
    <text evidence="2">The sequence shown here is derived from an EMBL/GenBank/DDBJ whole genome shotgun (WGS) entry which is preliminary data.</text>
</comment>
<dbReference type="EMBL" id="JAWZYT010003909">
    <property type="protein sequence ID" value="KAK4296186.1"/>
    <property type="molecule type" value="Genomic_DNA"/>
</dbReference>
<keyword evidence="3" id="KW-1185">Reference proteome</keyword>
<feature type="compositionally biased region" description="Basic and acidic residues" evidence="1">
    <location>
        <begin position="34"/>
        <end position="58"/>
    </location>
</feature>
<protein>
    <submittedName>
        <fullName evidence="2">Uncharacterized protein</fullName>
    </submittedName>
</protein>
<sequence length="66" mass="7688">MGQVGNGCGAEEKKGDFGWAEERVRKRCKREKKATKEIRYDVTKRRRQEKESQPDMRKQNTTGTGK</sequence>
<feature type="region of interest" description="Disordered" evidence="1">
    <location>
        <begin position="1"/>
        <end position="66"/>
    </location>
</feature>
<reference evidence="2" key="1">
    <citation type="submission" date="2023-11" db="EMBL/GenBank/DDBJ databases">
        <title>Genome assemblies of two species of porcelain crab, Petrolisthes cinctipes and Petrolisthes manimaculis (Anomura: Porcellanidae).</title>
        <authorList>
            <person name="Angst P."/>
        </authorList>
    </citation>
    <scope>NUCLEOTIDE SEQUENCE</scope>
    <source>
        <strain evidence="2">PB745_02</strain>
        <tissue evidence="2">Gill</tissue>
    </source>
</reference>
<accession>A0AAE1NVM3</accession>